<name>A0A6A6TRB2_9PLEO</name>
<keyword evidence="2" id="KW-1185">Reference proteome</keyword>
<reference evidence="1" key="1">
    <citation type="journal article" date="2020" name="Stud. Mycol.">
        <title>101 Dothideomycetes genomes: a test case for predicting lifestyles and emergence of pathogens.</title>
        <authorList>
            <person name="Haridas S."/>
            <person name="Albert R."/>
            <person name="Binder M."/>
            <person name="Bloem J."/>
            <person name="Labutti K."/>
            <person name="Salamov A."/>
            <person name="Andreopoulos B."/>
            <person name="Baker S."/>
            <person name="Barry K."/>
            <person name="Bills G."/>
            <person name="Bluhm B."/>
            <person name="Cannon C."/>
            <person name="Castanera R."/>
            <person name="Culley D."/>
            <person name="Daum C."/>
            <person name="Ezra D."/>
            <person name="Gonzalez J."/>
            <person name="Henrissat B."/>
            <person name="Kuo A."/>
            <person name="Liang C."/>
            <person name="Lipzen A."/>
            <person name="Lutzoni F."/>
            <person name="Magnuson J."/>
            <person name="Mondo S."/>
            <person name="Nolan M."/>
            <person name="Ohm R."/>
            <person name="Pangilinan J."/>
            <person name="Park H.-J."/>
            <person name="Ramirez L."/>
            <person name="Alfaro M."/>
            <person name="Sun H."/>
            <person name="Tritt A."/>
            <person name="Yoshinaga Y."/>
            <person name="Zwiers L.-H."/>
            <person name="Turgeon B."/>
            <person name="Goodwin S."/>
            <person name="Spatafora J."/>
            <person name="Crous P."/>
            <person name="Grigoriev I."/>
        </authorList>
    </citation>
    <scope>NUCLEOTIDE SEQUENCE</scope>
    <source>
        <strain evidence="1">CBS 122681</strain>
    </source>
</reference>
<sequence length="404" mass="45637">WDTTPNKQARNVLAAHAFDVKKAGKAIKQDTALAEPEYAFRDVEIRDALWETMTEMSLFAQKHFGFTFEDNAENRKKLTAAFQTMTPETVQVIRCVGSGGPGGQDGWRDLFFNKEKRKALVCGIIGKVFVQQVYQHSFFGGSIVEETELLRLQKQHQDEDVTGFHRHAEYAKFIANALHHTQDSFSSITLPAGFDSHVKAIVDSLMTHLDPIMSLRPVPANLRPIRQELYSLASQAGILSLLMRLDPHTVYYFTPLFKEDRYDHQSMEAFNDKEMREANPRTRESWPAHYTAAEISRAKGDEALTFIVIHDGVTAYRVGGWETSDSTPWDVVHGKGMQDKGIRSRVLTQGWAYLRWGRSMSSHGGRGKTDSALHGLQWKEPGYVGFDEVDGVSREKKKVTGKGK</sequence>
<evidence type="ECO:0000313" key="2">
    <source>
        <dbReference type="Proteomes" id="UP000799324"/>
    </source>
</evidence>
<dbReference type="EMBL" id="MU004291">
    <property type="protein sequence ID" value="KAF2661976.1"/>
    <property type="molecule type" value="Genomic_DNA"/>
</dbReference>
<dbReference type="AlphaFoldDB" id="A0A6A6TRB2"/>
<evidence type="ECO:0000313" key="1">
    <source>
        <dbReference type="EMBL" id="KAF2661976.1"/>
    </source>
</evidence>
<gene>
    <name evidence="1" type="ORF">K491DRAFT_570716</name>
</gene>
<protein>
    <submittedName>
        <fullName evidence="1">Uncharacterized protein</fullName>
    </submittedName>
</protein>
<feature type="non-terminal residue" evidence="1">
    <location>
        <position position="1"/>
    </location>
</feature>
<dbReference type="Proteomes" id="UP000799324">
    <property type="component" value="Unassembled WGS sequence"/>
</dbReference>
<accession>A0A6A6TRB2</accession>
<feature type="non-terminal residue" evidence="1">
    <location>
        <position position="404"/>
    </location>
</feature>
<dbReference type="OrthoDB" id="309640at2759"/>
<proteinExistence type="predicted"/>
<organism evidence="1 2">
    <name type="scientific">Lophiostoma macrostomum CBS 122681</name>
    <dbReference type="NCBI Taxonomy" id="1314788"/>
    <lineage>
        <taxon>Eukaryota</taxon>
        <taxon>Fungi</taxon>
        <taxon>Dikarya</taxon>
        <taxon>Ascomycota</taxon>
        <taxon>Pezizomycotina</taxon>
        <taxon>Dothideomycetes</taxon>
        <taxon>Pleosporomycetidae</taxon>
        <taxon>Pleosporales</taxon>
        <taxon>Lophiostomataceae</taxon>
        <taxon>Lophiostoma</taxon>
    </lineage>
</organism>